<dbReference type="PANTHER" id="PTHR11360">
    <property type="entry name" value="MONOCARBOXYLATE TRANSPORTER"/>
    <property type="match status" value="1"/>
</dbReference>
<keyword evidence="4" id="KW-1133">Transmembrane helix</keyword>
<dbReference type="SUPFAM" id="SSF103473">
    <property type="entry name" value="MFS general substrate transporter"/>
    <property type="match status" value="1"/>
</dbReference>
<feature type="region of interest" description="Disordered" evidence="3">
    <location>
        <begin position="1"/>
        <end position="45"/>
    </location>
</feature>
<feature type="transmembrane region" description="Helical" evidence="4">
    <location>
        <begin position="403"/>
        <end position="423"/>
    </location>
</feature>
<evidence type="ECO:0000313" key="5">
    <source>
        <dbReference type="EMBL" id="QRW20805.1"/>
    </source>
</evidence>
<feature type="transmembrane region" description="Helical" evidence="4">
    <location>
        <begin position="369"/>
        <end position="391"/>
    </location>
</feature>
<feature type="transmembrane region" description="Helical" evidence="4">
    <location>
        <begin position="180"/>
        <end position="201"/>
    </location>
</feature>
<dbReference type="KEGG" id="rsx:RhiXN_05794"/>
<keyword evidence="4" id="KW-0472">Membrane</keyword>
<evidence type="ECO:0000256" key="1">
    <source>
        <dbReference type="ARBA" id="ARBA00004141"/>
    </source>
</evidence>
<evidence type="ECO:0000313" key="6">
    <source>
        <dbReference type="Proteomes" id="UP000650533"/>
    </source>
</evidence>
<dbReference type="SUPFAM" id="SSF51735">
    <property type="entry name" value="NAD(P)-binding Rossmann-fold domains"/>
    <property type="match status" value="1"/>
</dbReference>
<dbReference type="Gene3D" id="3.40.50.720">
    <property type="entry name" value="NAD(P)-binding Rossmann-like Domain"/>
    <property type="match status" value="1"/>
</dbReference>
<dbReference type="Gene3D" id="1.20.1250.20">
    <property type="entry name" value="MFS general substrate transporter like domains"/>
    <property type="match status" value="1"/>
</dbReference>
<dbReference type="Pfam" id="PF07690">
    <property type="entry name" value="MFS_1"/>
    <property type="match status" value="1"/>
</dbReference>
<feature type="transmembrane region" description="Helical" evidence="4">
    <location>
        <begin position="156"/>
        <end position="174"/>
    </location>
</feature>
<dbReference type="PANTHER" id="PTHR11360:SF284">
    <property type="entry name" value="EG:103B4.3 PROTEIN-RELATED"/>
    <property type="match status" value="1"/>
</dbReference>
<comment type="subcellular location">
    <subcellularLocation>
        <location evidence="1">Membrane</location>
        <topology evidence="1">Multi-pass membrane protein</topology>
    </subcellularLocation>
</comment>
<evidence type="ECO:0000256" key="3">
    <source>
        <dbReference type="SAM" id="MobiDB-lite"/>
    </source>
</evidence>
<keyword evidence="4" id="KW-0812">Transmembrane</keyword>
<feature type="transmembrane region" description="Helical" evidence="4">
    <location>
        <begin position="246"/>
        <end position="266"/>
    </location>
</feature>
<protein>
    <submittedName>
        <fullName evidence="5">Major facilitator superfamily transporter</fullName>
    </submittedName>
</protein>
<dbReference type="InterPro" id="IPR050327">
    <property type="entry name" value="Proton-linked_MCT"/>
</dbReference>
<feature type="transmembrane region" description="Helical" evidence="4">
    <location>
        <begin position="213"/>
        <end position="234"/>
    </location>
</feature>
<dbReference type="AlphaFoldDB" id="A0A8H8NY42"/>
<proteinExistence type="inferred from homology"/>
<dbReference type="RefSeq" id="XP_043181042.1">
    <property type="nucleotide sequence ID" value="XM_043325610.1"/>
</dbReference>
<dbReference type="GeneID" id="67028073"/>
<comment type="similarity">
    <text evidence="2">Belongs to the major facilitator superfamily. Monocarboxylate porter (TC 2.A.1.13) family.</text>
</comment>
<reference evidence="5" key="1">
    <citation type="submission" date="2020-05" db="EMBL/GenBank/DDBJ databases">
        <title>Evolutionary and genomic comparisons of hybrid uninucleate and nonhybrid Rhizoctonia fungi.</title>
        <authorList>
            <person name="Li C."/>
            <person name="Chen X."/>
        </authorList>
    </citation>
    <scope>NUCLEOTIDE SEQUENCE</scope>
    <source>
        <strain evidence="5">AG-1 IA</strain>
    </source>
</reference>
<dbReference type="EMBL" id="CP059663">
    <property type="protein sequence ID" value="QRW20805.1"/>
    <property type="molecule type" value="Genomic_DNA"/>
</dbReference>
<evidence type="ECO:0000256" key="4">
    <source>
        <dbReference type="SAM" id="Phobius"/>
    </source>
</evidence>
<dbReference type="InterPro" id="IPR011701">
    <property type="entry name" value="MFS"/>
</dbReference>
<dbReference type="GO" id="GO:0022857">
    <property type="term" value="F:transmembrane transporter activity"/>
    <property type="evidence" value="ECO:0007669"/>
    <property type="project" value="InterPro"/>
</dbReference>
<feature type="transmembrane region" description="Helical" evidence="4">
    <location>
        <begin position="341"/>
        <end position="362"/>
    </location>
</feature>
<gene>
    <name evidence="5" type="ORF">RhiXN_05794</name>
</gene>
<organism evidence="5 6">
    <name type="scientific">Rhizoctonia solani</name>
    <dbReference type="NCBI Taxonomy" id="456999"/>
    <lineage>
        <taxon>Eukaryota</taxon>
        <taxon>Fungi</taxon>
        <taxon>Dikarya</taxon>
        <taxon>Basidiomycota</taxon>
        <taxon>Agaricomycotina</taxon>
        <taxon>Agaricomycetes</taxon>
        <taxon>Cantharellales</taxon>
        <taxon>Ceratobasidiaceae</taxon>
        <taxon>Rhizoctonia</taxon>
    </lineage>
</organism>
<feature type="compositionally biased region" description="Polar residues" evidence="3">
    <location>
        <begin position="1"/>
        <end position="14"/>
    </location>
</feature>
<dbReference type="InterPro" id="IPR036291">
    <property type="entry name" value="NAD(P)-bd_dom_sf"/>
</dbReference>
<accession>A0A8H8NY42</accession>
<feature type="transmembrane region" description="Helical" evidence="4">
    <location>
        <begin position="74"/>
        <end position="95"/>
    </location>
</feature>
<evidence type="ECO:0000256" key="2">
    <source>
        <dbReference type="ARBA" id="ARBA00006727"/>
    </source>
</evidence>
<sequence>MADPNQLSASSASIHSDVDMEASTPNTASDQDSDAKQPEEVVDGLASVQASGSTAHLVGQVNEDDFVEGGLEGWTAVLGCTLVIAVTGGVLTLLFTSCFETHSTATHKAGAYHSKTLLKGTSHAKLSAIGASQNMIMYVLAFFTGKLGDKYGYKRFIATGCIITFLGQFGASWSRDLWSIFLTQGLLQGLGCGSLLPMISAIPSQWFRRRRGVATGIVVAGASFGGAVSSLVVQAMLEHLGFHKTLFIYSLVQGGIMLVGFSLIKTRFPASQIQNKQNKIVWFDKQYFKDPVFWIPFVFISVYTREKLPQLSDQLTNLPIPVMNFASAFGRTAVGLMGDRIGFVNTFILIVLASSFCQAVLWNVAAESYAGIIVFSVLYGITGPSFIGLVGPAATKLYGTHNLATLIGLLNLMTDVFGVLNVTRSFLPHFRERRSGGIVITPSIGSREYFPCTTVHSATKAVVSVLGEELKADVEPLGIKSLTIELVIPDYKSINDWFDDFREKSIGNEPNNPKLRALRVIEATTQSGMATGRKVPARIVLGICGKEPLMTMC</sequence>
<name>A0A8H8NY42_9AGAM</name>
<dbReference type="InterPro" id="IPR036259">
    <property type="entry name" value="MFS_trans_sf"/>
</dbReference>
<dbReference type="Proteomes" id="UP000650533">
    <property type="component" value="Chromosome 6"/>
</dbReference>
<dbReference type="GO" id="GO:0016020">
    <property type="term" value="C:membrane"/>
    <property type="evidence" value="ECO:0007669"/>
    <property type="project" value="UniProtKB-SubCell"/>
</dbReference>